<dbReference type="EMBL" id="SNYM01000004">
    <property type="protein sequence ID" value="TDQ49413.1"/>
    <property type="molecule type" value="Genomic_DNA"/>
</dbReference>
<gene>
    <name evidence="2" type="ORF">EV696_104118</name>
</gene>
<evidence type="ECO:0000313" key="2">
    <source>
        <dbReference type="EMBL" id="TDQ49413.1"/>
    </source>
</evidence>
<dbReference type="OrthoDB" id="7063880at2"/>
<proteinExistence type="predicted"/>
<sequence length="107" mass="12137">MVPDQKRRVLHYTMRKLHVKRAERLPAAFKVEMSWQEIVAQLLTRDISDTGIFLAAERGSYPPVGTVVKVRLQGNLGCGEEPPTLSMRIVREADDGIGLMFVDERDE</sequence>
<dbReference type="Pfam" id="PF07238">
    <property type="entry name" value="PilZ"/>
    <property type="match status" value="1"/>
</dbReference>
<evidence type="ECO:0000259" key="1">
    <source>
        <dbReference type="Pfam" id="PF07238"/>
    </source>
</evidence>
<dbReference type="InterPro" id="IPR009875">
    <property type="entry name" value="PilZ_domain"/>
</dbReference>
<evidence type="ECO:0000313" key="3">
    <source>
        <dbReference type="Proteomes" id="UP000295375"/>
    </source>
</evidence>
<comment type="caution">
    <text evidence="2">The sequence shown here is derived from an EMBL/GenBank/DDBJ whole genome shotgun (WGS) entry which is preliminary data.</text>
</comment>
<dbReference type="GO" id="GO:0035438">
    <property type="term" value="F:cyclic-di-GMP binding"/>
    <property type="evidence" value="ECO:0007669"/>
    <property type="project" value="InterPro"/>
</dbReference>
<accession>A0A4R6UUG2</accession>
<organism evidence="2 3">
    <name type="scientific">Permianibacter aggregans</name>
    <dbReference type="NCBI Taxonomy" id="1510150"/>
    <lineage>
        <taxon>Bacteria</taxon>
        <taxon>Pseudomonadati</taxon>
        <taxon>Pseudomonadota</taxon>
        <taxon>Gammaproteobacteria</taxon>
        <taxon>Pseudomonadales</taxon>
        <taxon>Pseudomonadaceae</taxon>
        <taxon>Permianibacter</taxon>
    </lineage>
</organism>
<dbReference type="AlphaFoldDB" id="A0A4R6UUG2"/>
<dbReference type="SUPFAM" id="SSF141371">
    <property type="entry name" value="PilZ domain-like"/>
    <property type="match status" value="1"/>
</dbReference>
<dbReference type="Proteomes" id="UP000295375">
    <property type="component" value="Unassembled WGS sequence"/>
</dbReference>
<feature type="domain" description="PilZ" evidence="1">
    <location>
        <begin position="21"/>
        <end position="104"/>
    </location>
</feature>
<reference evidence="2 3" key="1">
    <citation type="submission" date="2019-03" db="EMBL/GenBank/DDBJ databases">
        <title>Genomic Encyclopedia of Type Strains, Phase IV (KMG-IV): sequencing the most valuable type-strain genomes for metagenomic binning, comparative biology and taxonomic classification.</title>
        <authorList>
            <person name="Goeker M."/>
        </authorList>
    </citation>
    <scope>NUCLEOTIDE SEQUENCE [LARGE SCALE GENOMIC DNA]</scope>
    <source>
        <strain evidence="2 3">DSM 103792</strain>
    </source>
</reference>
<name>A0A4R6UUG2_9GAMM</name>
<protein>
    <submittedName>
        <fullName evidence="2">PilZ domain-containing protein</fullName>
    </submittedName>
</protein>
<dbReference type="Gene3D" id="2.40.10.220">
    <property type="entry name" value="predicted glycosyltransferase like domains"/>
    <property type="match status" value="1"/>
</dbReference>
<keyword evidence="3" id="KW-1185">Reference proteome</keyword>